<feature type="non-terminal residue" evidence="2">
    <location>
        <position position="1"/>
    </location>
</feature>
<dbReference type="EMBL" id="AVOT02040569">
    <property type="protein sequence ID" value="MBW0535811.1"/>
    <property type="molecule type" value="Genomic_DNA"/>
</dbReference>
<evidence type="ECO:0000256" key="1">
    <source>
        <dbReference type="SAM" id="MobiDB-lite"/>
    </source>
</evidence>
<protein>
    <submittedName>
        <fullName evidence="2">Uncharacterized protein</fullName>
    </submittedName>
</protein>
<proteinExistence type="predicted"/>
<dbReference type="Proteomes" id="UP000765509">
    <property type="component" value="Unassembled WGS sequence"/>
</dbReference>
<comment type="caution">
    <text evidence="2">The sequence shown here is derived from an EMBL/GenBank/DDBJ whole genome shotgun (WGS) entry which is preliminary data.</text>
</comment>
<name>A0A9Q3IA96_9BASI</name>
<reference evidence="2" key="1">
    <citation type="submission" date="2021-03" db="EMBL/GenBank/DDBJ databases">
        <title>Draft genome sequence of rust myrtle Austropuccinia psidii MF-1, a brazilian biotype.</title>
        <authorList>
            <person name="Quecine M.C."/>
            <person name="Pachon D.M.R."/>
            <person name="Bonatelli M.L."/>
            <person name="Correr F.H."/>
            <person name="Franceschini L.M."/>
            <person name="Leite T.F."/>
            <person name="Margarido G.R.A."/>
            <person name="Almeida C.A."/>
            <person name="Ferrarezi J.A."/>
            <person name="Labate C.A."/>
        </authorList>
    </citation>
    <scope>NUCLEOTIDE SEQUENCE</scope>
    <source>
        <strain evidence="2">MF-1</strain>
    </source>
</reference>
<feature type="compositionally biased region" description="Polar residues" evidence="1">
    <location>
        <begin position="29"/>
        <end position="70"/>
    </location>
</feature>
<gene>
    <name evidence="2" type="ORF">O181_075526</name>
</gene>
<organism evidence="2 3">
    <name type="scientific">Austropuccinia psidii MF-1</name>
    <dbReference type="NCBI Taxonomy" id="1389203"/>
    <lineage>
        <taxon>Eukaryota</taxon>
        <taxon>Fungi</taxon>
        <taxon>Dikarya</taxon>
        <taxon>Basidiomycota</taxon>
        <taxon>Pucciniomycotina</taxon>
        <taxon>Pucciniomycetes</taxon>
        <taxon>Pucciniales</taxon>
        <taxon>Sphaerophragmiaceae</taxon>
        <taxon>Austropuccinia</taxon>
    </lineage>
</organism>
<keyword evidence="3" id="KW-1185">Reference proteome</keyword>
<sequence>MMRIFSLRNKKPLEIPPLDQIEQTPGRISRQSSAIDFTSHCASRQRQSSHVSHENVTQSPNPFQHYSQRS</sequence>
<dbReference type="AlphaFoldDB" id="A0A9Q3IA96"/>
<feature type="region of interest" description="Disordered" evidence="1">
    <location>
        <begin position="1"/>
        <end position="70"/>
    </location>
</feature>
<accession>A0A9Q3IA96</accession>
<evidence type="ECO:0000313" key="3">
    <source>
        <dbReference type="Proteomes" id="UP000765509"/>
    </source>
</evidence>
<evidence type="ECO:0000313" key="2">
    <source>
        <dbReference type="EMBL" id="MBW0535811.1"/>
    </source>
</evidence>